<protein>
    <submittedName>
        <fullName evidence="1 3">Uncharacterized protein</fullName>
    </submittedName>
</protein>
<dbReference type="Proteomes" id="UP000279833">
    <property type="component" value="Unassembled WGS sequence"/>
</dbReference>
<evidence type="ECO:0000313" key="3">
    <source>
        <dbReference type="WBParaSite" id="SCUD_0000173501-mRNA-1"/>
    </source>
</evidence>
<dbReference type="WBParaSite" id="SCUD_0000173501-mRNA-1">
    <property type="protein sequence ID" value="SCUD_0000173501-mRNA-1"/>
    <property type="gene ID" value="SCUD_0000173501"/>
</dbReference>
<gene>
    <name evidence="1" type="ORF">SCUD_LOCUS1736</name>
</gene>
<reference evidence="1 2" key="2">
    <citation type="submission" date="2018-11" db="EMBL/GenBank/DDBJ databases">
        <authorList>
            <consortium name="Pathogen Informatics"/>
        </authorList>
    </citation>
    <scope>NUCLEOTIDE SEQUENCE [LARGE SCALE GENOMIC DNA]</scope>
    <source>
        <strain evidence="1">Dakar</strain>
        <strain evidence="2">Dakar, Senegal</strain>
    </source>
</reference>
<evidence type="ECO:0000313" key="1">
    <source>
        <dbReference type="EMBL" id="VDO69567.1"/>
    </source>
</evidence>
<keyword evidence="2" id="KW-1185">Reference proteome</keyword>
<dbReference type="AlphaFoldDB" id="A0A183JGB5"/>
<sequence>MYLHPRVDVHSRTRTQYHSLQTPSRYPYGCCMFCIIWFIYD</sequence>
<proteinExistence type="predicted"/>
<accession>A0A183JGB5</accession>
<organism evidence="3">
    <name type="scientific">Schistosoma curassoni</name>
    <dbReference type="NCBI Taxonomy" id="6186"/>
    <lineage>
        <taxon>Eukaryota</taxon>
        <taxon>Metazoa</taxon>
        <taxon>Spiralia</taxon>
        <taxon>Lophotrochozoa</taxon>
        <taxon>Platyhelminthes</taxon>
        <taxon>Trematoda</taxon>
        <taxon>Digenea</taxon>
        <taxon>Strigeidida</taxon>
        <taxon>Schistosomatoidea</taxon>
        <taxon>Schistosomatidae</taxon>
        <taxon>Schistosoma</taxon>
    </lineage>
</organism>
<dbReference type="EMBL" id="UZAK01001477">
    <property type="protein sequence ID" value="VDO69567.1"/>
    <property type="molecule type" value="Genomic_DNA"/>
</dbReference>
<evidence type="ECO:0000313" key="2">
    <source>
        <dbReference type="Proteomes" id="UP000279833"/>
    </source>
</evidence>
<name>A0A183JGB5_9TREM</name>
<reference evidence="3" key="1">
    <citation type="submission" date="2016-06" db="UniProtKB">
        <authorList>
            <consortium name="WormBaseParasite"/>
        </authorList>
    </citation>
    <scope>IDENTIFICATION</scope>
</reference>